<name>A0A2W4WWF5_9CYAN</name>
<feature type="region of interest" description="Disordered" evidence="1">
    <location>
        <begin position="1"/>
        <end position="24"/>
    </location>
</feature>
<comment type="caution">
    <text evidence="3">The sequence shown here is derived from an EMBL/GenBank/DDBJ whole genome shotgun (WGS) entry which is preliminary data.</text>
</comment>
<dbReference type="AlphaFoldDB" id="A0A2W4WWF5"/>
<feature type="transmembrane region" description="Helical" evidence="2">
    <location>
        <begin position="53"/>
        <end position="74"/>
    </location>
</feature>
<sequence>MASKYNDGDSAFTKRPSASHDDAYPRDCLHSKSNANRFPATPLGLRWLRSWPIVVLILFGILGTVGTTAIVSLFRIPTLPNCRAVFWPTASAALRLQCADSYAAEGSVKNLLAAIKLVDQLPADHPLRTDINQRIEGWASQVLDLAERSFEAGDLEGAIASARKIPAKTAAARLVEERIARWQKIWKEGEDTFNTAVAQLKKKDFQKAFSLSVKLLDVDNKYWATEKYNELTKLIGVARTDLKALSEALGFAKEGTVKGFTEALKRLKNINKESIFYAEAQSERKNIAKRMLQISEELLANRQLSSAQVLLSAIPRDTGINREIADFQIFVTAYQQAWIGSVDGLESAISRMKTLGKDRPRYAQGQRLIAQWEGELRNLTLLSQAQEQAGRGSTADLGSAISTARQISRDSPQWEEAAKQINKWQTRIETVEDRPILERGDRLAAVGTPDNLRAAIQEVRKISSGRTLRNEAENRIADWTGRIQRLEDQPLLDQARQRANTGDLAGAIAIASRIGQGRVLYNAAQDDIDGWQVQENGRLRLDEALTVAARGDVESLTRAIDLAQQVPSQSSNRDRADSQIDQWSWELLDQAESAAERSLDQAISIAGRIPSQAEAYETAQSQISAWQAARRRSVEDSQRPLPSAPGSDPNTGALPNTLQLAPPP</sequence>
<dbReference type="Proteomes" id="UP000249794">
    <property type="component" value="Unassembled WGS sequence"/>
</dbReference>
<evidence type="ECO:0000256" key="1">
    <source>
        <dbReference type="SAM" id="MobiDB-lite"/>
    </source>
</evidence>
<feature type="region of interest" description="Disordered" evidence="1">
    <location>
        <begin position="620"/>
        <end position="664"/>
    </location>
</feature>
<gene>
    <name evidence="3" type="ORF">DCF15_17005</name>
</gene>
<feature type="compositionally biased region" description="Polar residues" evidence="1">
    <location>
        <begin position="648"/>
        <end position="664"/>
    </location>
</feature>
<keyword evidence="2" id="KW-0812">Transmembrane</keyword>
<keyword evidence="2" id="KW-0472">Membrane</keyword>
<organism evidence="3 4">
    <name type="scientific">Phormidesmis priestleyi</name>
    <dbReference type="NCBI Taxonomy" id="268141"/>
    <lineage>
        <taxon>Bacteria</taxon>
        <taxon>Bacillati</taxon>
        <taxon>Cyanobacteriota</taxon>
        <taxon>Cyanophyceae</taxon>
        <taxon>Leptolyngbyales</taxon>
        <taxon>Leptolyngbyaceae</taxon>
        <taxon>Phormidesmis</taxon>
    </lineage>
</organism>
<evidence type="ECO:0000313" key="4">
    <source>
        <dbReference type="Proteomes" id="UP000249794"/>
    </source>
</evidence>
<dbReference type="EMBL" id="QBMP01000215">
    <property type="protein sequence ID" value="PZO49316.1"/>
    <property type="molecule type" value="Genomic_DNA"/>
</dbReference>
<accession>A0A2W4WWF5</accession>
<proteinExistence type="predicted"/>
<keyword evidence="2" id="KW-1133">Transmembrane helix</keyword>
<evidence type="ECO:0000313" key="3">
    <source>
        <dbReference type="EMBL" id="PZO49316.1"/>
    </source>
</evidence>
<protein>
    <submittedName>
        <fullName evidence="3">Chromosome segregation ATPase</fullName>
    </submittedName>
</protein>
<evidence type="ECO:0000256" key="2">
    <source>
        <dbReference type="SAM" id="Phobius"/>
    </source>
</evidence>
<reference evidence="4" key="1">
    <citation type="submission" date="2018-04" db="EMBL/GenBank/DDBJ databases">
        <authorList>
            <person name="Cornet L."/>
        </authorList>
    </citation>
    <scope>NUCLEOTIDE SEQUENCE [LARGE SCALE GENOMIC DNA]</scope>
</reference>
<reference evidence="3 4" key="2">
    <citation type="submission" date="2018-06" db="EMBL/GenBank/DDBJ databases">
        <title>Metagenomic assembly of (sub)arctic Cyanobacteria and their associated microbiome from non-axenic cultures.</title>
        <authorList>
            <person name="Baurain D."/>
        </authorList>
    </citation>
    <scope>NUCLEOTIDE SEQUENCE [LARGE SCALE GENOMIC DNA]</scope>
    <source>
        <strain evidence="3">ULC027bin1</strain>
    </source>
</reference>